<proteinExistence type="predicted"/>
<dbReference type="PANTHER" id="PTHR45339">
    <property type="entry name" value="HYBRID SIGNAL TRANSDUCTION HISTIDINE KINASE J"/>
    <property type="match status" value="1"/>
</dbReference>
<dbReference type="Gene3D" id="3.40.50.2300">
    <property type="match status" value="1"/>
</dbReference>
<dbReference type="AlphaFoldDB" id="A0A1F4T619"/>
<dbReference type="SMART" id="SM00448">
    <property type="entry name" value="REC"/>
    <property type="match status" value="1"/>
</dbReference>
<evidence type="ECO:0000313" key="5">
    <source>
        <dbReference type="EMBL" id="OGC28144.1"/>
    </source>
</evidence>
<dbReference type="PROSITE" id="PS50110">
    <property type="entry name" value="RESPONSE_REGULATORY"/>
    <property type="match status" value="1"/>
</dbReference>
<organism evidence="5 6">
    <name type="scientific">candidate division WOR-1 bacterium RIFOXYC12_FULL_54_18</name>
    <dbReference type="NCBI Taxonomy" id="1802584"/>
    <lineage>
        <taxon>Bacteria</taxon>
        <taxon>Bacillati</taxon>
        <taxon>Saganbacteria</taxon>
    </lineage>
</organism>
<dbReference type="Proteomes" id="UP000178602">
    <property type="component" value="Unassembled WGS sequence"/>
</dbReference>
<evidence type="ECO:0000256" key="1">
    <source>
        <dbReference type="ARBA" id="ARBA00022553"/>
    </source>
</evidence>
<dbReference type="PANTHER" id="PTHR45339:SF1">
    <property type="entry name" value="HYBRID SIGNAL TRANSDUCTION HISTIDINE KINASE J"/>
    <property type="match status" value="1"/>
</dbReference>
<dbReference type="SUPFAM" id="SSF52172">
    <property type="entry name" value="CheY-like"/>
    <property type="match status" value="1"/>
</dbReference>
<dbReference type="EMBL" id="MEUG01000001">
    <property type="protein sequence ID" value="OGC28144.1"/>
    <property type="molecule type" value="Genomic_DNA"/>
</dbReference>
<dbReference type="InterPro" id="IPR011006">
    <property type="entry name" value="CheY-like_superfamily"/>
</dbReference>
<sequence>MKRVLIVEDNEKNMYLMNFILSNKNYEVIKAETGEKGVELAIKERPDLILMDIMLPGIDGYETTKRIREREAGGKVPIIAITSCAMTGDREKVMAAGCTGYIEKPIDPETFIPEIEKYL</sequence>
<evidence type="ECO:0000313" key="6">
    <source>
        <dbReference type="Proteomes" id="UP000178602"/>
    </source>
</evidence>
<evidence type="ECO:0000256" key="2">
    <source>
        <dbReference type="ARBA" id="ARBA00023012"/>
    </source>
</evidence>
<dbReference type="GO" id="GO:0000160">
    <property type="term" value="P:phosphorelay signal transduction system"/>
    <property type="evidence" value="ECO:0007669"/>
    <property type="project" value="UniProtKB-KW"/>
</dbReference>
<protein>
    <submittedName>
        <fullName evidence="5">Two-component system response regulator</fullName>
    </submittedName>
</protein>
<comment type="caution">
    <text evidence="5">The sequence shown here is derived from an EMBL/GenBank/DDBJ whole genome shotgun (WGS) entry which is preliminary data.</text>
</comment>
<accession>A0A1F4T619</accession>
<reference evidence="5 6" key="1">
    <citation type="journal article" date="2016" name="Nat. Commun.">
        <title>Thousands of microbial genomes shed light on interconnected biogeochemical processes in an aquifer system.</title>
        <authorList>
            <person name="Anantharaman K."/>
            <person name="Brown C.T."/>
            <person name="Hug L.A."/>
            <person name="Sharon I."/>
            <person name="Castelle C.J."/>
            <person name="Probst A.J."/>
            <person name="Thomas B.C."/>
            <person name="Singh A."/>
            <person name="Wilkins M.J."/>
            <person name="Karaoz U."/>
            <person name="Brodie E.L."/>
            <person name="Williams K.H."/>
            <person name="Hubbard S.S."/>
            <person name="Banfield J.F."/>
        </authorList>
    </citation>
    <scope>NUCLEOTIDE SEQUENCE [LARGE SCALE GENOMIC DNA]</scope>
</reference>
<evidence type="ECO:0000259" key="4">
    <source>
        <dbReference type="PROSITE" id="PS50110"/>
    </source>
</evidence>
<feature type="domain" description="Response regulatory" evidence="4">
    <location>
        <begin position="3"/>
        <end position="119"/>
    </location>
</feature>
<name>A0A1F4T619_UNCSA</name>
<dbReference type="InterPro" id="IPR001789">
    <property type="entry name" value="Sig_transdc_resp-reg_receiver"/>
</dbReference>
<feature type="modified residue" description="4-aspartylphosphate" evidence="3">
    <location>
        <position position="52"/>
    </location>
</feature>
<dbReference type="Pfam" id="PF00072">
    <property type="entry name" value="Response_reg"/>
    <property type="match status" value="1"/>
</dbReference>
<keyword evidence="2" id="KW-0902">Two-component regulatory system</keyword>
<gene>
    <name evidence="5" type="ORF">A3K49_04055</name>
</gene>
<keyword evidence="1 3" id="KW-0597">Phosphoprotein</keyword>
<evidence type="ECO:0000256" key="3">
    <source>
        <dbReference type="PROSITE-ProRule" id="PRU00169"/>
    </source>
</evidence>